<evidence type="ECO:0000256" key="2">
    <source>
        <dbReference type="ARBA" id="ARBA00023295"/>
    </source>
</evidence>
<reference evidence="7" key="1">
    <citation type="journal article" date="2014" name="Int. J. Syst. Evol. Microbiol.">
        <title>Complete genome sequence of Corynebacterium casei LMG S-19264T (=DSM 44701T), isolated from a smear-ripened cheese.</title>
        <authorList>
            <consortium name="US DOE Joint Genome Institute (JGI-PGF)"/>
            <person name="Walter F."/>
            <person name="Albersmeier A."/>
            <person name="Kalinowski J."/>
            <person name="Ruckert C."/>
        </authorList>
    </citation>
    <scope>NUCLEOTIDE SEQUENCE</scope>
    <source>
        <strain evidence="7">JCM 3091</strain>
    </source>
</reference>
<dbReference type="Gene3D" id="2.60.40.10">
    <property type="entry name" value="Immunoglobulins"/>
    <property type="match status" value="1"/>
</dbReference>
<dbReference type="GO" id="GO:0000272">
    <property type="term" value="P:polysaccharide catabolic process"/>
    <property type="evidence" value="ECO:0007669"/>
    <property type="project" value="UniProtKB-KW"/>
</dbReference>
<evidence type="ECO:0000256" key="4">
    <source>
        <dbReference type="SAM" id="MobiDB-lite"/>
    </source>
</evidence>
<gene>
    <name evidence="7" type="ORF">GCM10010124_39730</name>
</gene>
<comment type="caution">
    <text evidence="7">The sequence shown here is derived from an EMBL/GenBank/DDBJ whole genome shotgun (WGS) entry which is preliminary data.</text>
</comment>
<keyword evidence="8" id="KW-1185">Reference proteome</keyword>
<keyword evidence="5" id="KW-0472">Membrane</keyword>
<dbReference type="InterPro" id="IPR050964">
    <property type="entry name" value="Striated_Muscle_Regulatory"/>
</dbReference>
<keyword evidence="1" id="KW-0677">Repeat</keyword>
<dbReference type="InterPro" id="IPR003961">
    <property type="entry name" value="FN3_dom"/>
</dbReference>
<dbReference type="AlphaFoldDB" id="A0A8J3BVS5"/>
<keyword evidence="3" id="KW-0624">Polysaccharide degradation</keyword>
<evidence type="ECO:0000259" key="6">
    <source>
        <dbReference type="PROSITE" id="PS50853"/>
    </source>
</evidence>
<organism evidence="7 8">
    <name type="scientific">Pilimelia terevasa</name>
    <dbReference type="NCBI Taxonomy" id="53372"/>
    <lineage>
        <taxon>Bacteria</taxon>
        <taxon>Bacillati</taxon>
        <taxon>Actinomycetota</taxon>
        <taxon>Actinomycetes</taxon>
        <taxon>Micromonosporales</taxon>
        <taxon>Micromonosporaceae</taxon>
        <taxon>Pilimelia</taxon>
    </lineage>
</organism>
<dbReference type="SMART" id="SM00060">
    <property type="entry name" value="FN3"/>
    <property type="match status" value="2"/>
</dbReference>
<dbReference type="PROSITE" id="PS50853">
    <property type="entry name" value="FN3"/>
    <property type="match status" value="1"/>
</dbReference>
<keyword evidence="5" id="KW-1133">Transmembrane helix</keyword>
<dbReference type="Pfam" id="PF00041">
    <property type="entry name" value="fn3"/>
    <property type="match status" value="1"/>
</dbReference>
<evidence type="ECO:0000256" key="5">
    <source>
        <dbReference type="SAM" id="Phobius"/>
    </source>
</evidence>
<feature type="region of interest" description="Disordered" evidence="4">
    <location>
        <begin position="205"/>
        <end position="233"/>
    </location>
</feature>
<proteinExistence type="predicted"/>
<feature type="region of interest" description="Disordered" evidence="4">
    <location>
        <begin position="301"/>
        <end position="324"/>
    </location>
</feature>
<evidence type="ECO:0000313" key="8">
    <source>
        <dbReference type="Proteomes" id="UP000662200"/>
    </source>
</evidence>
<feature type="domain" description="Fibronectin type-III" evidence="6">
    <location>
        <begin position="225"/>
        <end position="315"/>
    </location>
</feature>
<name>A0A8J3BVS5_9ACTN</name>
<keyword evidence="5" id="KW-0812">Transmembrane</keyword>
<dbReference type="EMBL" id="BMQC01000024">
    <property type="protein sequence ID" value="GGK42963.1"/>
    <property type="molecule type" value="Genomic_DNA"/>
</dbReference>
<accession>A0A8J3BVS5</accession>
<feature type="compositionally biased region" description="Low complexity" evidence="4">
    <location>
        <begin position="302"/>
        <end position="315"/>
    </location>
</feature>
<reference evidence="7" key="2">
    <citation type="submission" date="2020-09" db="EMBL/GenBank/DDBJ databases">
        <authorList>
            <person name="Sun Q."/>
            <person name="Ohkuma M."/>
        </authorList>
    </citation>
    <scope>NUCLEOTIDE SEQUENCE</scope>
    <source>
        <strain evidence="7">JCM 3091</strain>
    </source>
</reference>
<dbReference type="InterPro" id="IPR013783">
    <property type="entry name" value="Ig-like_fold"/>
</dbReference>
<keyword evidence="2" id="KW-0378">Hydrolase</keyword>
<protein>
    <recommendedName>
        <fullName evidence="6">Fibronectin type-III domain-containing protein</fullName>
    </recommendedName>
</protein>
<dbReference type="PANTHER" id="PTHR13817">
    <property type="entry name" value="TITIN"/>
    <property type="match status" value="1"/>
</dbReference>
<dbReference type="PRINTS" id="PR00014">
    <property type="entry name" value="FNTYPEIII"/>
</dbReference>
<dbReference type="GO" id="GO:0016798">
    <property type="term" value="F:hydrolase activity, acting on glycosyl bonds"/>
    <property type="evidence" value="ECO:0007669"/>
    <property type="project" value="UniProtKB-KW"/>
</dbReference>
<dbReference type="SUPFAM" id="SSF49265">
    <property type="entry name" value="Fibronectin type III"/>
    <property type="match status" value="1"/>
</dbReference>
<keyword evidence="2" id="KW-0326">Glycosidase</keyword>
<evidence type="ECO:0000256" key="1">
    <source>
        <dbReference type="ARBA" id="ARBA00022737"/>
    </source>
</evidence>
<evidence type="ECO:0000313" key="7">
    <source>
        <dbReference type="EMBL" id="GGK42963.1"/>
    </source>
</evidence>
<feature type="compositionally biased region" description="Polar residues" evidence="4">
    <location>
        <begin position="205"/>
        <end position="215"/>
    </location>
</feature>
<keyword evidence="3" id="KW-0119">Carbohydrate metabolism</keyword>
<dbReference type="Proteomes" id="UP000662200">
    <property type="component" value="Unassembled WGS sequence"/>
</dbReference>
<dbReference type="PANTHER" id="PTHR13817:SF166">
    <property type="entry name" value="NEURONAL IGCAM-RELATED"/>
    <property type="match status" value="1"/>
</dbReference>
<dbReference type="InterPro" id="IPR036116">
    <property type="entry name" value="FN3_sf"/>
</dbReference>
<feature type="transmembrane region" description="Helical" evidence="5">
    <location>
        <begin position="427"/>
        <end position="446"/>
    </location>
</feature>
<dbReference type="CDD" id="cd00063">
    <property type="entry name" value="FN3"/>
    <property type="match status" value="1"/>
</dbReference>
<evidence type="ECO:0000256" key="3">
    <source>
        <dbReference type="ARBA" id="ARBA00023326"/>
    </source>
</evidence>
<sequence length="456" mass="44740">MLTQSRGRGVGRRAGRLLLGGVMALMGSAVVVTTTASPAFACHGLLYANPVRGATGFTFEVTSSFATASNMTAQANNGTASLSGTTWSTGQQPIIATVTGLTAGQSATVQFNASLTGGGTACSSYTNAALEAAAVAPTLSTATPTADGFTVDVTDYDATRYDYVVSATNGGAATVDSNGLVTVTGLSPGQSAVLTVQVTAKNGSGFTGTASSTRNGAAIDPTPQPPATPAAPTAVAGDSAVKVSWAAPAANGSVITGYTVTAHPGGATCETEASERMCIIGGLTNGTAYTFKVVASSNRGDSAASPASNSATPTAVNNKDLAINKPSVEPGSTVTLTATGYQPGSSVDFYLFSSPVYLGAAIAGNNGIAVLLAKLPPGYIGQHTARAIGIGLNGLPLSQDIAVLIAAAAGGGGGGGLPVTGSHRLPYLAGGAVALLALGSGLLYTVRRRRTAGTPA</sequence>